<dbReference type="Gene3D" id="3.40.50.2000">
    <property type="entry name" value="Glycogen Phosphorylase B"/>
    <property type="match status" value="2"/>
</dbReference>
<gene>
    <name evidence="2" type="ORF">GCM10008955_18700</name>
</gene>
<evidence type="ECO:0000313" key="2">
    <source>
        <dbReference type="EMBL" id="GGK25278.1"/>
    </source>
</evidence>
<dbReference type="Pfam" id="PF00534">
    <property type="entry name" value="Glycos_transf_1"/>
    <property type="match status" value="1"/>
</dbReference>
<reference evidence="3" key="1">
    <citation type="journal article" date="2019" name="Int. J. Syst. Evol. Microbiol.">
        <title>The Global Catalogue of Microorganisms (GCM) 10K type strain sequencing project: providing services to taxonomists for standard genome sequencing and annotation.</title>
        <authorList>
            <consortium name="The Broad Institute Genomics Platform"/>
            <consortium name="The Broad Institute Genome Sequencing Center for Infectious Disease"/>
            <person name="Wu L."/>
            <person name="Ma J."/>
        </authorList>
    </citation>
    <scope>NUCLEOTIDE SEQUENCE [LARGE SCALE GENOMIC DNA]</scope>
    <source>
        <strain evidence="3">JCM 30331</strain>
    </source>
</reference>
<evidence type="ECO:0000313" key="3">
    <source>
        <dbReference type="Proteomes" id="UP000647587"/>
    </source>
</evidence>
<dbReference type="Proteomes" id="UP000647587">
    <property type="component" value="Unassembled WGS sequence"/>
</dbReference>
<accession>A0ABQ2ETP9</accession>
<dbReference type="PANTHER" id="PTHR12526">
    <property type="entry name" value="GLYCOSYLTRANSFERASE"/>
    <property type="match status" value="1"/>
</dbReference>
<feature type="domain" description="Glycosyl transferase family 1" evidence="1">
    <location>
        <begin position="57"/>
        <end position="227"/>
    </location>
</feature>
<protein>
    <recommendedName>
        <fullName evidence="1">Glycosyl transferase family 1 domain-containing protein</fullName>
    </recommendedName>
</protein>
<name>A0ABQ2ETP9_9DEIO</name>
<comment type="caution">
    <text evidence="2">The sequence shown here is derived from an EMBL/GenBank/DDBJ whole genome shotgun (WGS) entry which is preliminary data.</text>
</comment>
<dbReference type="SUPFAM" id="SSF53756">
    <property type="entry name" value="UDP-Glycosyltransferase/glycogen phosphorylase"/>
    <property type="match status" value="1"/>
</dbReference>
<organism evidence="2 3">
    <name type="scientific">Deinococcus malanensis</name>
    <dbReference type="NCBI Taxonomy" id="1706855"/>
    <lineage>
        <taxon>Bacteria</taxon>
        <taxon>Thermotogati</taxon>
        <taxon>Deinococcota</taxon>
        <taxon>Deinococci</taxon>
        <taxon>Deinococcales</taxon>
        <taxon>Deinococcaceae</taxon>
        <taxon>Deinococcus</taxon>
    </lineage>
</organism>
<evidence type="ECO:0000259" key="1">
    <source>
        <dbReference type="Pfam" id="PF00534"/>
    </source>
</evidence>
<sequence length="249" mass="27201">MEGVLYRLTDGLSDITTTISKKTTAAFLERTRLRPDRVITVYNGVDIEKFQFSENARQQWRVGNGVANSDTVLVAIGRLSPEKDFPNLLHALKLLEGKVPEDHRLVLFIAGTGSDQVRQHLDELVEGLYLQSKVIFLGVHHDIPALLSAADVFALSSSWEGFGLVVAEAMACERVVVATDCGGVREVVGEAGFLCPPRNAEALALSLQTALALSPQARLALGQQARSRVAEQYSLDSAAEKWLDLYRAL</sequence>
<dbReference type="InterPro" id="IPR001296">
    <property type="entry name" value="Glyco_trans_1"/>
</dbReference>
<keyword evidence="3" id="KW-1185">Reference proteome</keyword>
<dbReference type="EMBL" id="BMPP01000006">
    <property type="protein sequence ID" value="GGK25278.1"/>
    <property type="molecule type" value="Genomic_DNA"/>
</dbReference>
<proteinExistence type="predicted"/>